<dbReference type="STRING" id="56857.A0A200Q2Z6"/>
<keyword evidence="11" id="KW-0131">Cell cycle</keyword>
<dbReference type="InterPro" id="IPR033341">
    <property type="entry name" value="SKA3"/>
</dbReference>
<evidence type="ECO:0000256" key="4">
    <source>
        <dbReference type="ARBA" id="ARBA00022454"/>
    </source>
</evidence>
<dbReference type="Gene3D" id="6.10.250.1400">
    <property type="match status" value="1"/>
</dbReference>
<proteinExistence type="inferred from homology"/>
<evidence type="ECO:0000256" key="7">
    <source>
        <dbReference type="ARBA" id="ARBA00022701"/>
    </source>
</evidence>
<evidence type="ECO:0000256" key="10">
    <source>
        <dbReference type="ARBA" id="ARBA00023212"/>
    </source>
</evidence>
<evidence type="ECO:0000256" key="5">
    <source>
        <dbReference type="ARBA" id="ARBA00022490"/>
    </source>
</evidence>
<keyword evidence="7" id="KW-0493">Microtubule</keyword>
<evidence type="ECO:0000256" key="1">
    <source>
        <dbReference type="ARBA" id="ARBA00004186"/>
    </source>
</evidence>
<accession>A0A200Q2Z6</accession>
<dbReference type="Proteomes" id="UP000195402">
    <property type="component" value="Unassembled WGS sequence"/>
</dbReference>
<dbReference type="PANTHER" id="PTHR48118:SF1">
    <property type="entry name" value="SPINDLE AND KINETOCHORE-ASSOCIATED PROTEIN 3"/>
    <property type="match status" value="1"/>
</dbReference>
<organism evidence="13 14">
    <name type="scientific">Macleaya cordata</name>
    <name type="common">Five-seeded plume-poppy</name>
    <name type="synonym">Bocconia cordata</name>
    <dbReference type="NCBI Taxonomy" id="56857"/>
    <lineage>
        <taxon>Eukaryota</taxon>
        <taxon>Viridiplantae</taxon>
        <taxon>Streptophyta</taxon>
        <taxon>Embryophyta</taxon>
        <taxon>Tracheophyta</taxon>
        <taxon>Spermatophyta</taxon>
        <taxon>Magnoliopsida</taxon>
        <taxon>Ranunculales</taxon>
        <taxon>Papaveraceae</taxon>
        <taxon>Papaveroideae</taxon>
        <taxon>Macleaya</taxon>
    </lineage>
</organism>
<comment type="subcellular location">
    <subcellularLocation>
        <location evidence="2">Chromosome</location>
        <location evidence="2">Centromere</location>
        <location evidence="2">Kinetochore</location>
    </subcellularLocation>
    <subcellularLocation>
        <location evidence="1">Cytoplasm</location>
        <location evidence="1">Cytoskeleton</location>
        <location evidence="1">Spindle</location>
    </subcellularLocation>
</comment>
<dbReference type="GO" id="GO:0000940">
    <property type="term" value="C:outer kinetochore"/>
    <property type="evidence" value="ECO:0007669"/>
    <property type="project" value="InterPro"/>
</dbReference>
<keyword evidence="8" id="KW-0498">Mitosis</keyword>
<dbReference type="OMA" id="CEPKSLM"/>
<dbReference type="AlphaFoldDB" id="A0A200Q2Z6"/>
<dbReference type="PANTHER" id="PTHR48118">
    <property type="entry name" value="SPINDLE AND KINETOCHORE-ASSOCIATED PROTEIN 3"/>
    <property type="match status" value="1"/>
</dbReference>
<comment type="caution">
    <text evidence="13">The sequence shown here is derived from an EMBL/GenBank/DDBJ whole genome shotgun (WGS) entry which is preliminary data.</text>
</comment>
<keyword evidence="9" id="KW-0995">Kinetochore</keyword>
<keyword evidence="5" id="KW-0963">Cytoplasm</keyword>
<protein>
    <submittedName>
        <fullName evidence="13">Uncharacterized protein</fullName>
    </submittedName>
</protein>
<name>A0A200Q2Z6_MACCD</name>
<keyword evidence="6" id="KW-0132">Cell division</keyword>
<dbReference type="EMBL" id="MVGT01003244">
    <property type="protein sequence ID" value="OVA04829.1"/>
    <property type="molecule type" value="Genomic_DNA"/>
</dbReference>
<evidence type="ECO:0000313" key="13">
    <source>
        <dbReference type="EMBL" id="OVA04829.1"/>
    </source>
</evidence>
<dbReference type="GO" id="GO:0007059">
    <property type="term" value="P:chromosome segregation"/>
    <property type="evidence" value="ECO:0007669"/>
    <property type="project" value="InterPro"/>
</dbReference>
<evidence type="ECO:0000256" key="2">
    <source>
        <dbReference type="ARBA" id="ARBA00004629"/>
    </source>
</evidence>
<gene>
    <name evidence="13" type="ORF">BVC80_8659g6</name>
</gene>
<sequence length="175" mass="19940">MEESVIISTFCKTLASFCQHLQTSSETLKESIERRPIPLDSASSTFIQCLNRRVSSASADLNLLESMAFGTVSFEELLGHCNELYKKNQSDLIVLEDRLKSFDYIPEVEIDDEDEVMGLRTPEGPNSKLFRSEDGLDLLSFSCEPKSLMKRLEEDPLYPFVIVFRNRATPRYKLG</sequence>
<dbReference type="OrthoDB" id="552789at2759"/>
<dbReference type="GO" id="GO:0051301">
    <property type="term" value="P:cell division"/>
    <property type="evidence" value="ECO:0007669"/>
    <property type="project" value="UniProtKB-KW"/>
</dbReference>
<keyword evidence="10" id="KW-0206">Cytoskeleton</keyword>
<dbReference type="GO" id="GO:0000278">
    <property type="term" value="P:mitotic cell cycle"/>
    <property type="evidence" value="ECO:0007669"/>
    <property type="project" value="TreeGrafter"/>
</dbReference>
<evidence type="ECO:0000313" key="14">
    <source>
        <dbReference type="Proteomes" id="UP000195402"/>
    </source>
</evidence>
<dbReference type="InParanoid" id="A0A200Q2Z6"/>
<evidence type="ECO:0000256" key="12">
    <source>
        <dbReference type="ARBA" id="ARBA00023328"/>
    </source>
</evidence>
<evidence type="ECO:0000256" key="3">
    <source>
        <dbReference type="ARBA" id="ARBA00007716"/>
    </source>
</evidence>
<keyword evidence="14" id="KW-1185">Reference proteome</keyword>
<evidence type="ECO:0000256" key="11">
    <source>
        <dbReference type="ARBA" id="ARBA00023306"/>
    </source>
</evidence>
<reference evidence="13 14" key="1">
    <citation type="journal article" date="2017" name="Mol. Plant">
        <title>The Genome of Medicinal Plant Macleaya cordata Provides New Insights into Benzylisoquinoline Alkaloids Metabolism.</title>
        <authorList>
            <person name="Liu X."/>
            <person name="Liu Y."/>
            <person name="Huang P."/>
            <person name="Ma Y."/>
            <person name="Qing Z."/>
            <person name="Tang Q."/>
            <person name="Cao H."/>
            <person name="Cheng P."/>
            <person name="Zheng Y."/>
            <person name="Yuan Z."/>
            <person name="Zhou Y."/>
            <person name="Liu J."/>
            <person name="Tang Z."/>
            <person name="Zhuo Y."/>
            <person name="Zhang Y."/>
            <person name="Yu L."/>
            <person name="Huang J."/>
            <person name="Yang P."/>
            <person name="Peng Q."/>
            <person name="Zhang J."/>
            <person name="Jiang W."/>
            <person name="Zhang Z."/>
            <person name="Lin K."/>
            <person name="Ro D.K."/>
            <person name="Chen X."/>
            <person name="Xiong X."/>
            <person name="Shang Y."/>
            <person name="Huang S."/>
            <person name="Zeng J."/>
        </authorList>
    </citation>
    <scope>NUCLEOTIDE SEQUENCE [LARGE SCALE GENOMIC DNA]</scope>
    <source>
        <strain evidence="14">cv. BLH2017</strain>
        <tissue evidence="13">Root</tissue>
    </source>
</reference>
<comment type="similarity">
    <text evidence="3">Belongs to the SKA3 family.</text>
</comment>
<evidence type="ECO:0000256" key="8">
    <source>
        <dbReference type="ARBA" id="ARBA00022776"/>
    </source>
</evidence>
<keyword evidence="12" id="KW-0137">Centromere</keyword>
<dbReference type="GO" id="GO:0005876">
    <property type="term" value="C:spindle microtubule"/>
    <property type="evidence" value="ECO:0007669"/>
    <property type="project" value="TreeGrafter"/>
</dbReference>
<evidence type="ECO:0000256" key="6">
    <source>
        <dbReference type="ARBA" id="ARBA00022618"/>
    </source>
</evidence>
<keyword evidence="4" id="KW-0158">Chromosome</keyword>
<evidence type="ECO:0000256" key="9">
    <source>
        <dbReference type="ARBA" id="ARBA00022838"/>
    </source>
</evidence>